<dbReference type="InterPro" id="IPR001555">
    <property type="entry name" value="GART_AS"/>
</dbReference>
<name>A0ABS2G959_9FIRM</name>
<proteinExistence type="inferred from homology"/>
<feature type="binding site" evidence="5">
    <location>
        <begin position="108"/>
        <end position="111"/>
    </location>
    <ligand>
        <name>(6S)-5,6,7,8-tetrahydrofolate</name>
        <dbReference type="ChEBI" id="CHEBI:57453"/>
    </ligand>
</feature>
<feature type="domain" description="Formyl transferase C-terminal" evidence="7">
    <location>
        <begin position="203"/>
        <end position="300"/>
    </location>
</feature>
<dbReference type="InterPro" id="IPR002376">
    <property type="entry name" value="Formyl_transf_N"/>
</dbReference>
<dbReference type="RefSeq" id="WP_205133985.1">
    <property type="nucleotide sequence ID" value="NZ_JACSNT010000011.1"/>
</dbReference>
<dbReference type="SUPFAM" id="SSF53328">
    <property type="entry name" value="Formyltransferase"/>
    <property type="match status" value="1"/>
</dbReference>
<dbReference type="Pfam" id="PF02911">
    <property type="entry name" value="Formyl_trans_C"/>
    <property type="match status" value="1"/>
</dbReference>
<reference evidence="8 9" key="1">
    <citation type="journal article" date="2021" name="Sci. Rep.">
        <title>The distribution of antibiotic resistance genes in chicken gut microbiota commensals.</title>
        <authorList>
            <person name="Juricova H."/>
            <person name="Matiasovicova J."/>
            <person name="Kubasova T."/>
            <person name="Cejkova D."/>
            <person name="Rychlik I."/>
        </authorList>
    </citation>
    <scope>NUCLEOTIDE SEQUENCE [LARGE SCALE GENOMIC DNA]</scope>
    <source>
        <strain evidence="8 9">An431b</strain>
    </source>
</reference>
<dbReference type="CDD" id="cd08646">
    <property type="entry name" value="FMT_core_Met-tRNA-FMT_N"/>
    <property type="match status" value="1"/>
</dbReference>
<dbReference type="HAMAP" id="MF_00182">
    <property type="entry name" value="Formyl_trans"/>
    <property type="match status" value="1"/>
</dbReference>
<evidence type="ECO:0000256" key="3">
    <source>
        <dbReference type="ARBA" id="ARBA00022679"/>
    </source>
</evidence>
<evidence type="ECO:0000259" key="7">
    <source>
        <dbReference type="Pfam" id="PF02911"/>
    </source>
</evidence>
<evidence type="ECO:0000259" key="6">
    <source>
        <dbReference type="Pfam" id="PF00551"/>
    </source>
</evidence>
<dbReference type="PROSITE" id="PS00373">
    <property type="entry name" value="GART"/>
    <property type="match status" value="1"/>
</dbReference>
<keyword evidence="3 5" id="KW-0808">Transferase</keyword>
<gene>
    <name evidence="5" type="primary">fmt</name>
    <name evidence="8" type="ORF">H9X83_03120</name>
</gene>
<organism evidence="8 9">
    <name type="scientific">Anaerotignum lactatifermentans</name>
    <dbReference type="NCBI Taxonomy" id="160404"/>
    <lineage>
        <taxon>Bacteria</taxon>
        <taxon>Bacillati</taxon>
        <taxon>Bacillota</taxon>
        <taxon>Clostridia</taxon>
        <taxon>Lachnospirales</taxon>
        <taxon>Anaerotignaceae</taxon>
        <taxon>Anaerotignum</taxon>
    </lineage>
</organism>
<keyword evidence="9" id="KW-1185">Reference proteome</keyword>
<dbReference type="Gene3D" id="3.40.50.12230">
    <property type="match status" value="1"/>
</dbReference>
<sequence length="309" mass="33854">MRIVFMGTPDFAVPSLEALLTKHEVVLVVTQPDKPKGRGKKLVPTPVKACALEHGIPVVQPEKVREEAFVEELRGYAPDLIAVTAFGQILTEPILNMPQYGCINVHGSLLPKYRGAAPMQWSIIDGETVTGITTMYMAKGLDSGDMLLKKEVEILPEDTFQDLHDKMAKAGAELLLETLDAMEAGTLTREEQDHDKATYAPMITKETGHIDWSKGGQEIINLIRGLNPAPAAYTEYEGEVLKIFRAEKWQEDVPEAACSEILAVTKKGFAVKCGDGALMVLELQARGGKRMSADAYLRGHEVKTGVLLQ</sequence>
<comment type="function">
    <text evidence="5">Attaches a formyl group to the free amino group of methionyl-tRNA(fMet). The formyl group appears to play a dual role in the initiator identity of N-formylmethionyl-tRNA by promoting its recognition by IF2 and preventing the misappropriation of this tRNA by the elongation apparatus.</text>
</comment>
<dbReference type="InterPro" id="IPR005794">
    <property type="entry name" value="Fmt"/>
</dbReference>
<comment type="catalytic activity">
    <reaction evidence="5">
        <text>L-methionyl-tRNA(fMet) + (6R)-10-formyltetrahydrofolate = N-formyl-L-methionyl-tRNA(fMet) + (6S)-5,6,7,8-tetrahydrofolate + H(+)</text>
        <dbReference type="Rhea" id="RHEA:24380"/>
        <dbReference type="Rhea" id="RHEA-COMP:9952"/>
        <dbReference type="Rhea" id="RHEA-COMP:9953"/>
        <dbReference type="ChEBI" id="CHEBI:15378"/>
        <dbReference type="ChEBI" id="CHEBI:57453"/>
        <dbReference type="ChEBI" id="CHEBI:78530"/>
        <dbReference type="ChEBI" id="CHEBI:78844"/>
        <dbReference type="ChEBI" id="CHEBI:195366"/>
        <dbReference type="EC" id="2.1.2.9"/>
    </reaction>
</comment>
<dbReference type="PANTHER" id="PTHR11138:SF5">
    <property type="entry name" value="METHIONYL-TRNA FORMYLTRANSFERASE, MITOCHONDRIAL"/>
    <property type="match status" value="1"/>
</dbReference>
<accession>A0ABS2G959</accession>
<dbReference type="NCBIfam" id="TIGR00460">
    <property type="entry name" value="fmt"/>
    <property type="match status" value="1"/>
</dbReference>
<evidence type="ECO:0000256" key="2">
    <source>
        <dbReference type="ARBA" id="ARBA00012261"/>
    </source>
</evidence>
<dbReference type="InterPro" id="IPR005793">
    <property type="entry name" value="Formyl_trans_C"/>
</dbReference>
<dbReference type="PANTHER" id="PTHR11138">
    <property type="entry name" value="METHIONYL-TRNA FORMYLTRANSFERASE"/>
    <property type="match status" value="1"/>
</dbReference>
<evidence type="ECO:0000256" key="4">
    <source>
        <dbReference type="ARBA" id="ARBA00022917"/>
    </source>
</evidence>
<feature type="domain" description="Formyl transferase N-terminal" evidence="6">
    <location>
        <begin position="1"/>
        <end position="178"/>
    </location>
</feature>
<evidence type="ECO:0000256" key="5">
    <source>
        <dbReference type="HAMAP-Rule" id="MF_00182"/>
    </source>
</evidence>
<dbReference type="EMBL" id="JACSNV010000003">
    <property type="protein sequence ID" value="MBM6877152.1"/>
    <property type="molecule type" value="Genomic_DNA"/>
</dbReference>
<evidence type="ECO:0000313" key="8">
    <source>
        <dbReference type="EMBL" id="MBM6877152.1"/>
    </source>
</evidence>
<evidence type="ECO:0000313" key="9">
    <source>
        <dbReference type="Proteomes" id="UP000729290"/>
    </source>
</evidence>
<protein>
    <recommendedName>
        <fullName evidence="2 5">Methionyl-tRNA formyltransferase</fullName>
        <ecNumber evidence="2 5">2.1.2.9</ecNumber>
    </recommendedName>
</protein>
<dbReference type="InterPro" id="IPR036477">
    <property type="entry name" value="Formyl_transf_N_sf"/>
</dbReference>
<dbReference type="InterPro" id="IPR041711">
    <property type="entry name" value="Met-tRNA-FMT_N"/>
</dbReference>
<dbReference type="SUPFAM" id="SSF50486">
    <property type="entry name" value="FMT C-terminal domain-like"/>
    <property type="match status" value="1"/>
</dbReference>
<dbReference type="Pfam" id="PF00551">
    <property type="entry name" value="Formyl_trans_N"/>
    <property type="match status" value="1"/>
</dbReference>
<dbReference type="InterPro" id="IPR044135">
    <property type="entry name" value="Met-tRNA-FMT_C"/>
</dbReference>
<dbReference type="CDD" id="cd08704">
    <property type="entry name" value="Met_tRNA_FMT_C"/>
    <property type="match status" value="1"/>
</dbReference>
<dbReference type="Proteomes" id="UP000729290">
    <property type="component" value="Unassembled WGS sequence"/>
</dbReference>
<evidence type="ECO:0000256" key="1">
    <source>
        <dbReference type="ARBA" id="ARBA00010699"/>
    </source>
</evidence>
<comment type="caution">
    <text evidence="8">The sequence shown here is derived from an EMBL/GenBank/DDBJ whole genome shotgun (WGS) entry which is preliminary data.</text>
</comment>
<keyword evidence="4 5" id="KW-0648">Protein biosynthesis</keyword>
<comment type="similarity">
    <text evidence="1 5">Belongs to the Fmt family.</text>
</comment>
<dbReference type="GO" id="GO:0004479">
    <property type="term" value="F:methionyl-tRNA formyltransferase activity"/>
    <property type="evidence" value="ECO:0007669"/>
    <property type="project" value="UniProtKB-EC"/>
</dbReference>
<dbReference type="InterPro" id="IPR011034">
    <property type="entry name" value="Formyl_transferase-like_C_sf"/>
</dbReference>
<dbReference type="EC" id="2.1.2.9" evidence="2 5"/>